<sequence length="100" mass="11288">MNGESLKAMIESLASGIDDYIELIAVKKDLMTQKTYSTKRDQHISLMGDNLALIVETRLKSKCAQITPDELNSLPAEERELTRHLVDFIDLRIKLRAGKS</sequence>
<accession>A0A9W6D3W7</accession>
<dbReference type="Proteomes" id="UP001144372">
    <property type="component" value="Unassembled WGS sequence"/>
</dbReference>
<reference evidence="1" key="1">
    <citation type="submission" date="2022-12" db="EMBL/GenBank/DDBJ databases">
        <title>Reference genome sequencing for broad-spectrum identification of bacterial and archaeal isolates by mass spectrometry.</title>
        <authorList>
            <person name="Sekiguchi Y."/>
            <person name="Tourlousse D.M."/>
        </authorList>
    </citation>
    <scope>NUCLEOTIDE SEQUENCE</scope>
    <source>
        <strain evidence="1">ASRB1</strain>
    </source>
</reference>
<dbReference type="RefSeq" id="WP_281793686.1">
    <property type="nucleotide sequence ID" value="NZ_BSDR01000001.1"/>
</dbReference>
<organism evidence="1 2">
    <name type="scientific">Desulforhabdus amnigena</name>
    <dbReference type="NCBI Taxonomy" id="40218"/>
    <lineage>
        <taxon>Bacteria</taxon>
        <taxon>Pseudomonadati</taxon>
        <taxon>Thermodesulfobacteriota</taxon>
        <taxon>Syntrophobacteria</taxon>
        <taxon>Syntrophobacterales</taxon>
        <taxon>Syntrophobacteraceae</taxon>
        <taxon>Desulforhabdus</taxon>
    </lineage>
</organism>
<evidence type="ECO:0000313" key="1">
    <source>
        <dbReference type="EMBL" id="GLI34434.1"/>
    </source>
</evidence>
<comment type="caution">
    <text evidence="1">The sequence shown here is derived from an EMBL/GenBank/DDBJ whole genome shotgun (WGS) entry which is preliminary data.</text>
</comment>
<dbReference type="EMBL" id="BSDR01000001">
    <property type="protein sequence ID" value="GLI34434.1"/>
    <property type="molecule type" value="Genomic_DNA"/>
</dbReference>
<keyword evidence="2" id="KW-1185">Reference proteome</keyword>
<name>A0A9W6D3W7_9BACT</name>
<protein>
    <submittedName>
        <fullName evidence="1">Uncharacterized protein</fullName>
    </submittedName>
</protein>
<gene>
    <name evidence="1" type="ORF">DAMNIGENAA_18670</name>
</gene>
<dbReference type="AlphaFoldDB" id="A0A9W6D3W7"/>
<proteinExistence type="predicted"/>
<evidence type="ECO:0000313" key="2">
    <source>
        <dbReference type="Proteomes" id="UP001144372"/>
    </source>
</evidence>